<dbReference type="SUPFAM" id="SSF53474">
    <property type="entry name" value="alpha/beta-Hydrolases"/>
    <property type="match status" value="1"/>
</dbReference>
<sequence>MAGASLIPDYYKEKMNAVFFLAPPAALSNNKVKVINLMAIKANRRLITTTLDTIHMWNLLPYNFATTGVATAVCKLFDGKLCNMIMSLFLDEDPDIDYTDRYDVYTSNLPAGASYLNYLHYGQLVNSKEEVFRRLDMETKKKNKKKYGQDTPPDYDLSLLDFPIAIFSGEKDLLADPTDVKWTSEQLANITVFNHEYYLGHMSFLIAKDMSYFDVDLMAVLNHYNEKCDPSTLNSNFTEGNDKCREQLGFIY</sequence>
<name>A0A7S3ITW3_9SPIT</name>
<dbReference type="AlphaFoldDB" id="A0A7S3ITW3"/>
<dbReference type="Gene3D" id="3.40.50.1820">
    <property type="entry name" value="alpha/beta hydrolase"/>
    <property type="match status" value="1"/>
</dbReference>
<gene>
    <name evidence="1" type="ORF">SINC0208_LOCUS11350</name>
</gene>
<dbReference type="EMBL" id="HBIH01028355">
    <property type="protein sequence ID" value="CAE0330718.1"/>
    <property type="molecule type" value="Transcribed_RNA"/>
</dbReference>
<accession>A0A7S3ITW3</accession>
<organism evidence="1">
    <name type="scientific">Strombidium inclinatum</name>
    <dbReference type="NCBI Taxonomy" id="197538"/>
    <lineage>
        <taxon>Eukaryota</taxon>
        <taxon>Sar</taxon>
        <taxon>Alveolata</taxon>
        <taxon>Ciliophora</taxon>
        <taxon>Intramacronucleata</taxon>
        <taxon>Spirotrichea</taxon>
        <taxon>Oligotrichia</taxon>
        <taxon>Strombidiidae</taxon>
        <taxon>Strombidium</taxon>
    </lineage>
</organism>
<protein>
    <submittedName>
        <fullName evidence="1">Uncharacterized protein</fullName>
    </submittedName>
</protein>
<reference evidence="1" key="1">
    <citation type="submission" date="2021-01" db="EMBL/GenBank/DDBJ databases">
        <authorList>
            <person name="Corre E."/>
            <person name="Pelletier E."/>
            <person name="Niang G."/>
            <person name="Scheremetjew M."/>
            <person name="Finn R."/>
            <person name="Kale V."/>
            <person name="Holt S."/>
            <person name="Cochrane G."/>
            <person name="Meng A."/>
            <person name="Brown T."/>
            <person name="Cohen L."/>
        </authorList>
    </citation>
    <scope>NUCLEOTIDE SEQUENCE</scope>
    <source>
        <strain evidence="1">S3</strain>
    </source>
</reference>
<proteinExistence type="predicted"/>
<evidence type="ECO:0000313" key="1">
    <source>
        <dbReference type="EMBL" id="CAE0330718.1"/>
    </source>
</evidence>
<dbReference type="PANTHER" id="PTHR11005">
    <property type="entry name" value="LYSOSOMAL ACID LIPASE-RELATED"/>
    <property type="match status" value="1"/>
</dbReference>
<dbReference type="InterPro" id="IPR029058">
    <property type="entry name" value="AB_hydrolase_fold"/>
</dbReference>